<evidence type="ECO:0000313" key="1">
    <source>
        <dbReference type="EMBL" id="EFR05329.1"/>
    </source>
</evidence>
<gene>
    <name evidence="1" type="ORF">MGYG_08340</name>
</gene>
<dbReference type="InParanoid" id="E4V5F4"/>
<dbReference type="HOGENOM" id="CLU_1008238_0_0_1"/>
<dbReference type="AlphaFoldDB" id="E4V5F4"/>
<proteinExistence type="predicted"/>
<protein>
    <submittedName>
        <fullName evidence="1">Uncharacterized protein</fullName>
    </submittedName>
</protein>
<reference evidence="2" key="1">
    <citation type="journal article" date="2012" name="MBio">
        <title>Comparative genome analysis of Trichophyton rubrum and related dermatophytes reveals candidate genes involved in infection.</title>
        <authorList>
            <person name="Martinez D.A."/>
            <person name="Oliver B.G."/>
            <person name="Graeser Y."/>
            <person name="Goldberg J.M."/>
            <person name="Li W."/>
            <person name="Martinez-Rossi N.M."/>
            <person name="Monod M."/>
            <person name="Shelest E."/>
            <person name="Barton R.C."/>
            <person name="Birch E."/>
            <person name="Brakhage A.A."/>
            <person name="Chen Z."/>
            <person name="Gurr S.J."/>
            <person name="Heiman D."/>
            <person name="Heitman J."/>
            <person name="Kosti I."/>
            <person name="Rossi A."/>
            <person name="Saif S."/>
            <person name="Samalova M."/>
            <person name="Saunders C.W."/>
            <person name="Shea T."/>
            <person name="Summerbell R.C."/>
            <person name="Xu J."/>
            <person name="Young S."/>
            <person name="Zeng Q."/>
            <person name="Birren B.W."/>
            <person name="Cuomo C.A."/>
            <person name="White T.C."/>
        </authorList>
    </citation>
    <scope>NUCLEOTIDE SEQUENCE [LARGE SCALE GENOMIC DNA]</scope>
    <source>
        <strain evidence="2">ATCC MYA-4604 / CBS 118893</strain>
    </source>
</reference>
<dbReference type="VEuPathDB" id="FungiDB:MGYG_08340"/>
<dbReference type="GeneID" id="10024666"/>
<dbReference type="eggNOG" id="ENOG502RMA1">
    <property type="taxonomic scope" value="Eukaryota"/>
</dbReference>
<name>E4V5F4_ARTGP</name>
<dbReference type="OMA" id="RVPEWAY"/>
<dbReference type="Proteomes" id="UP000002669">
    <property type="component" value="Unassembled WGS sequence"/>
</dbReference>
<dbReference type="EMBL" id="DS989830">
    <property type="protein sequence ID" value="EFR05329.1"/>
    <property type="molecule type" value="Genomic_DNA"/>
</dbReference>
<dbReference type="RefSeq" id="XP_003169436.1">
    <property type="nucleotide sequence ID" value="XM_003169388.1"/>
</dbReference>
<evidence type="ECO:0000313" key="2">
    <source>
        <dbReference type="Proteomes" id="UP000002669"/>
    </source>
</evidence>
<accession>E4V5F4</accession>
<sequence>MIPSPIIYLTSIILMLNDPLHIYTMKRSNTTSMTSFTLPDLHKQAAAIFDFTSDGDSIRVTVPINSTWNYWEHWLNPHSFICDEVTSVSGRGFVEIYYFDDPSSSRGLHLRSGESMSFGPRSSSTWRRAYSTRDQEDFVANLKGDRSFHRNVCSAIIDRDRMAFLSSTPILLRQMLAFLGLFQFSRPFRECILDLMLAIQLRAIFYANGFWIHHPTIPFFWWWEWRQIWGEPRVPEWAYEFRWKMLKVITYTVQGICYWVGRLFLGMKGSYPEYTP</sequence>
<organism evidence="2">
    <name type="scientific">Arthroderma gypseum (strain ATCC MYA-4604 / CBS 118893)</name>
    <name type="common">Microsporum gypseum</name>
    <dbReference type="NCBI Taxonomy" id="535722"/>
    <lineage>
        <taxon>Eukaryota</taxon>
        <taxon>Fungi</taxon>
        <taxon>Dikarya</taxon>
        <taxon>Ascomycota</taxon>
        <taxon>Pezizomycotina</taxon>
        <taxon>Eurotiomycetes</taxon>
        <taxon>Eurotiomycetidae</taxon>
        <taxon>Onygenales</taxon>
        <taxon>Arthrodermataceae</taxon>
        <taxon>Nannizzia</taxon>
    </lineage>
</organism>
<keyword evidence="2" id="KW-1185">Reference proteome</keyword>
<dbReference type="OrthoDB" id="5372385at2759"/>